<dbReference type="EMBL" id="CAJOBI010030410">
    <property type="protein sequence ID" value="CAF4269756.1"/>
    <property type="molecule type" value="Genomic_DNA"/>
</dbReference>
<dbReference type="Proteomes" id="UP000676336">
    <property type="component" value="Unassembled WGS sequence"/>
</dbReference>
<name>A0A8S2T4S0_9BILA</name>
<feature type="non-terminal residue" evidence="1">
    <location>
        <position position="1"/>
    </location>
</feature>
<feature type="non-terminal residue" evidence="1">
    <location>
        <position position="109"/>
    </location>
</feature>
<reference evidence="1" key="1">
    <citation type="submission" date="2021-02" db="EMBL/GenBank/DDBJ databases">
        <authorList>
            <person name="Nowell W R."/>
        </authorList>
    </citation>
    <scope>NUCLEOTIDE SEQUENCE</scope>
</reference>
<evidence type="ECO:0000313" key="2">
    <source>
        <dbReference type="Proteomes" id="UP000676336"/>
    </source>
</evidence>
<dbReference type="AlphaFoldDB" id="A0A8S2T4S0"/>
<organism evidence="1 2">
    <name type="scientific">Rotaria magnacalcarata</name>
    <dbReference type="NCBI Taxonomy" id="392030"/>
    <lineage>
        <taxon>Eukaryota</taxon>
        <taxon>Metazoa</taxon>
        <taxon>Spiralia</taxon>
        <taxon>Gnathifera</taxon>
        <taxon>Rotifera</taxon>
        <taxon>Eurotatoria</taxon>
        <taxon>Bdelloidea</taxon>
        <taxon>Philodinida</taxon>
        <taxon>Philodinidae</taxon>
        <taxon>Rotaria</taxon>
    </lineage>
</organism>
<evidence type="ECO:0000313" key="1">
    <source>
        <dbReference type="EMBL" id="CAF4269756.1"/>
    </source>
</evidence>
<sequence length="109" mass="11994">CDDEQLSAVGAFGSAVSVDIYRSSMRDRTAVSTAELSLPTNNPLTRSANDLFECISTPPSIPAVTRVFTDPNHVNNFPLIPMRNGHLRPVRQTPHHTLVAQQSQHQQSM</sequence>
<proteinExistence type="predicted"/>
<comment type="caution">
    <text evidence="1">The sequence shown here is derived from an EMBL/GenBank/DDBJ whole genome shotgun (WGS) entry which is preliminary data.</text>
</comment>
<gene>
    <name evidence="1" type="ORF">SMN809_LOCUS24781</name>
</gene>
<accession>A0A8S2T4S0</accession>
<protein>
    <submittedName>
        <fullName evidence="1">Uncharacterized protein</fullName>
    </submittedName>
</protein>